<protein>
    <recommendedName>
        <fullName evidence="4">DUF241 domain-containing protein</fullName>
    </recommendedName>
</protein>
<organism evidence="2 3">
    <name type="scientific">Beta vulgaris subsp. vulgaris</name>
    <name type="common">Beet</name>
    <dbReference type="NCBI Taxonomy" id="3555"/>
    <lineage>
        <taxon>Eukaryota</taxon>
        <taxon>Viridiplantae</taxon>
        <taxon>Streptophyta</taxon>
        <taxon>Embryophyta</taxon>
        <taxon>Tracheophyta</taxon>
        <taxon>Spermatophyta</taxon>
        <taxon>Magnoliopsida</taxon>
        <taxon>eudicotyledons</taxon>
        <taxon>Gunneridae</taxon>
        <taxon>Pentapetalae</taxon>
        <taxon>Caryophyllales</taxon>
        <taxon>Chenopodiaceae</taxon>
        <taxon>Betoideae</taxon>
        <taxon>Beta</taxon>
    </lineage>
</organism>
<dbReference type="PANTHER" id="PTHR33070:SF120">
    <property type="entry name" value="EXPRESSED PROTEIN"/>
    <property type="match status" value="1"/>
</dbReference>
<proteinExistence type="predicted"/>
<feature type="compositionally biased region" description="Polar residues" evidence="1">
    <location>
        <begin position="1"/>
        <end position="20"/>
    </location>
</feature>
<dbReference type="Proteomes" id="UP000035740">
    <property type="component" value="Unassembled WGS sequence"/>
</dbReference>
<dbReference type="EMBL" id="KQ090535">
    <property type="protein sequence ID" value="KMS95143.1"/>
    <property type="molecule type" value="Genomic_DNA"/>
</dbReference>
<feature type="region of interest" description="Disordered" evidence="1">
    <location>
        <begin position="1"/>
        <end position="21"/>
    </location>
</feature>
<dbReference type="AlphaFoldDB" id="A0A0J8B5H6"/>
<reference evidence="2 3" key="1">
    <citation type="journal article" date="2014" name="Nature">
        <title>The genome of the recently domesticated crop plant sugar beet (Beta vulgaris).</title>
        <authorList>
            <person name="Dohm J.C."/>
            <person name="Minoche A.E."/>
            <person name="Holtgrawe D."/>
            <person name="Capella-Gutierrez S."/>
            <person name="Zakrzewski F."/>
            <person name="Tafer H."/>
            <person name="Rupp O."/>
            <person name="Sorensen T.R."/>
            <person name="Stracke R."/>
            <person name="Reinhardt R."/>
            <person name="Goesmann A."/>
            <person name="Kraft T."/>
            <person name="Schulz B."/>
            <person name="Stadler P.F."/>
            <person name="Schmidt T."/>
            <person name="Gabaldon T."/>
            <person name="Lehrach H."/>
            <person name="Weisshaar B."/>
            <person name="Himmelbauer H."/>
        </authorList>
    </citation>
    <scope>NUCLEOTIDE SEQUENCE [LARGE SCALE GENOMIC DNA]</scope>
    <source>
        <tissue evidence="2">Taproot</tissue>
    </source>
</reference>
<evidence type="ECO:0000256" key="1">
    <source>
        <dbReference type="SAM" id="MobiDB-lite"/>
    </source>
</evidence>
<dbReference type="GO" id="GO:0048367">
    <property type="term" value="P:shoot system development"/>
    <property type="evidence" value="ECO:0007669"/>
    <property type="project" value="InterPro"/>
</dbReference>
<dbReference type="eggNOG" id="ENOG502R7G9">
    <property type="taxonomic scope" value="Eukaryota"/>
</dbReference>
<dbReference type="OMA" id="SCEGADI"/>
<dbReference type="Gramene" id="KMS95143">
    <property type="protein sequence ID" value="KMS95143"/>
    <property type="gene ID" value="BVRB_011940"/>
</dbReference>
<dbReference type="InterPro" id="IPR004320">
    <property type="entry name" value="BPS1_pln"/>
</dbReference>
<evidence type="ECO:0000313" key="3">
    <source>
        <dbReference type="Proteomes" id="UP000035740"/>
    </source>
</evidence>
<keyword evidence="3" id="KW-1185">Reference proteome</keyword>
<dbReference type="PANTHER" id="PTHR33070">
    <property type="entry name" value="OS06G0725500 PROTEIN"/>
    <property type="match status" value="1"/>
</dbReference>
<gene>
    <name evidence="2" type="ORF">BVRB_011940</name>
</gene>
<accession>A0A0J8B5H6</accession>
<evidence type="ECO:0000313" key="2">
    <source>
        <dbReference type="EMBL" id="KMS95143.1"/>
    </source>
</evidence>
<dbReference type="OrthoDB" id="1701699at2759"/>
<sequence length="273" mass="30816">MATPKSSFHNRSISLPSTSHPLDASIENHIRRLRVSQAGPSSSLSQNLCSVKELHEQMNDLIHLQHNQQVLSNEHKRVEVEEILDGSLVTLDFSSSILDALSQMKESIMDLKSAFRRGSNDEGIHAFLVSRKKVKKMLFKCLAILKKSEESCSLKQRENDESIMRVLKDAEIISLATLKSLLSYMMGKKKVSQTRGWSLVNKLVKSKNLSHDSENATEVENLDYALCKNAESKVVMKQLETLEIVILKLEESLESVSRCFVKTRVSLLNVLNH</sequence>
<evidence type="ECO:0008006" key="4">
    <source>
        <dbReference type="Google" id="ProtNLM"/>
    </source>
</evidence>
<dbReference type="KEGG" id="bvg:104884774"/>
<dbReference type="GO" id="GO:0048364">
    <property type="term" value="P:root development"/>
    <property type="evidence" value="ECO:0007669"/>
    <property type="project" value="InterPro"/>
</dbReference>
<dbReference type="Pfam" id="PF03087">
    <property type="entry name" value="BPS1"/>
    <property type="match status" value="1"/>
</dbReference>
<name>A0A0J8B5H6_BETVV</name>